<dbReference type="InterPro" id="IPR034505">
    <property type="entry name" value="Coproporphyrinogen-III_oxidase"/>
</dbReference>
<comment type="function">
    <text evidence="9">Probably acts as a heme chaperone, transferring heme to an unknown acceptor. Binds one molecule of heme per monomer, possibly covalently. Binds 1 [4Fe-4S] cluster. The cluster is coordinated with 3 cysteines and an exchangeable S-adenosyl-L-methionine.</text>
</comment>
<comment type="subcellular location">
    <subcellularLocation>
        <location evidence="9">Cytoplasm</location>
    </subcellularLocation>
</comment>
<dbReference type="Pfam" id="PF06969">
    <property type="entry name" value="HemN_C"/>
    <property type="match status" value="1"/>
</dbReference>
<dbReference type="InterPro" id="IPR006638">
    <property type="entry name" value="Elp3/MiaA/NifB-like_rSAM"/>
</dbReference>
<keyword evidence="5 9" id="KW-0479">Metal-binding</keyword>
<evidence type="ECO:0000256" key="9">
    <source>
        <dbReference type="RuleBase" id="RU364116"/>
    </source>
</evidence>
<sequence>MQEISLYVHIPFCKQKCLYCDFPSYAGKENLEDDYIDALIKEINRKCKNKVIRSLFIGGGTPSYLKDSNIEKLLKTIKKLNYIDKFAEKTMECNPGTLTKEKLQIMRENGINRISMGLQTTNNELLKKIGRIHTIEEFKENYKRAREEGFKNINIDIMFGLPNQSFCDYKETLEDIVKLDPDHISCYSLIIEEGTPFYNMSEKGLLKLPSEEEERDMYSVTKNILEKNGYHQYEISNYSKKNKECIHNKIYWECKEYLGVGVSASSYINEERIKNIDDIKTYIKKINNNEEVYESIINNTEKEDMEEFMFLGLRMIKGISKEEFKKRFNKNIEDVYGKVIMDNINKGLLKDVNSRIFLTDKGIELSNWVMSEFIL</sequence>
<dbReference type="CDD" id="cd01335">
    <property type="entry name" value="Radical_SAM"/>
    <property type="match status" value="1"/>
</dbReference>
<dbReference type="SFLD" id="SFLDF00288">
    <property type="entry name" value="HemN-like__clustered_with_nucl"/>
    <property type="match status" value="1"/>
</dbReference>
<keyword evidence="12" id="KW-1185">Reference proteome</keyword>
<feature type="domain" description="Radical SAM core" evidence="10">
    <location>
        <begin position="1"/>
        <end position="227"/>
    </location>
</feature>
<comment type="caution">
    <text evidence="11">The sequence shown here is derived from an EMBL/GenBank/DDBJ whole genome shotgun (WGS) entry which is preliminary data.</text>
</comment>
<dbReference type="RefSeq" id="WP_209796205.1">
    <property type="nucleotide sequence ID" value="NZ_JAGGJZ010000002.1"/>
</dbReference>
<dbReference type="Pfam" id="PF04055">
    <property type="entry name" value="Radical_SAM"/>
    <property type="match status" value="1"/>
</dbReference>
<evidence type="ECO:0000313" key="12">
    <source>
        <dbReference type="Proteomes" id="UP000783390"/>
    </source>
</evidence>
<dbReference type="SMART" id="SM00729">
    <property type="entry name" value="Elp3"/>
    <property type="match status" value="1"/>
</dbReference>
<name>A0ABS4EZS7_9CLOT</name>
<evidence type="ECO:0000313" key="11">
    <source>
        <dbReference type="EMBL" id="MBP1889512.1"/>
    </source>
</evidence>
<organism evidence="11 12">
    <name type="scientific">Clostridium moniliforme</name>
    <dbReference type="NCBI Taxonomy" id="39489"/>
    <lineage>
        <taxon>Bacteria</taxon>
        <taxon>Bacillati</taxon>
        <taxon>Bacillota</taxon>
        <taxon>Clostridia</taxon>
        <taxon>Eubacteriales</taxon>
        <taxon>Clostridiaceae</taxon>
        <taxon>Clostridium</taxon>
    </lineage>
</organism>
<reference evidence="11 12" key="1">
    <citation type="submission" date="2021-03" db="EMBL/GenBank/DDBJ databases">
        <title>Genomic Encyclopedia of Type Strains, Phase IV (KMG-IV): sequencing the most valuable type-strain genomes for metagenomic binning, comparative biology and taxonomic classification.</title>
        <authorList>
            <person name="Goeker M."/>
        </authorList>
    </citation>
    <scope>NUCLEOTIDE SEQUENCE [LARGE SCALE GENOMIC DNA]</scope>
    <source>
        <strain evidence="11 12">DSM 3984</strain>
    </source>
</reference>
<dbReference type="InterPro" id="IPR004559">
    <property type="entry name" value="HemW-like"/>
</dbReference>
<dbReference type="InterPro" id="IPR013785">
    <property type="entry name" value="Aldolase_TIM"/>
</dbReference>
<dbReference type="PANTHER" id="PTHR13932">
    <property type="entry name" value="COPROPORPHYRINIGEN III OXIDASE"/>
    <property type="match status" value="1"/>
</dbReference>
<evidence type="ECO:0000256" key="8">
    <source>
        <dbReference type="ARBA" id="ARBA00023186"/>
    </source>
</evidence>
<evidence type="ECO:0000256" key="1">
    <source>
        <dbReference type="ARBA" id="ARBA00006100"/>
    </source>
</evidence>
<dbReference type="InterPro" id="IPR058240">
    <property type="entry name" value="rSAM_sf"/>
</dbReference>
<dbReference type="SFLD" id="SFLDG01082">
    <property type="entry name" value="B12-binding_domain_containing"/>
    <property type="match status" value="1"/>
</dbReference>
<comment type="similarity">
    <text evidence="1">Belongs to the anaerobic coproporphyrinogen-III oxidase family. HemW subfamily.</text>
</comment>
<dbReference type="Gene3D" id="3.20.20.70">
    <property type="entry name" value="Aldolase class I"/>
    <property type="match status" value="1"/>
</dbReference>
<evidence type="ECO:0000256" key="7">
    <source>
        <dbReference type="ARBA" id="ARBA00023014"/>
    </source>
</evidence>
<proteinExistence type="inferred from homology"/>
<dbReference type="SFLD" id="SFLDF00562">
    <property type="entry name" value="HemN-like__clustered_with_heat"/>
    <property type="match status" value="1"/>
</dbReference>
<dbReference type="EMBL" id="JAGGJZ010000002">
    <property type="protein sequence ID" value="MBP1889512.1"/>
    <property type="molecule type" value="Genomic_DNA"/>
</dbReference>
<dbReference type="PROSITE" id="PS51918">
    <property type="entry name" value="RADICAL_SAM"/>
    <property type="match status" value="1"/>
</dbReference>
<keyword evidence="4 9" id="KW-0949">S-adenosyl-L-methionine</keyword>
<keyword evidence="8 9" id="KW-0143">Chaperone</keyword>
<keyword evidence="3 9" id="KW-0349">Heme</keyword>
<dbReference type="NCBIfam" id="TIGR00539">
    <property type="entry name" value="hemN_rel"/>
    <property type="match status" value="1"/>
</dbReference>
<keyword evidence="9" id="KW-0004">4Fe-4S</keyword>
<dbReference type="Proteomes" id="UP000783390">
    <property type="component" value="Unassembled WGS sequence"/>
</dbReference>
<keyword evidence="6 9" id="KW-0408">Iron</keyword>
<keyword evidence="9" id="KW-0963">Cytoplasm</keyword>
<evidence type="ECO:0000256" key="4">
    <source>
        <dbReference type="ARBA" id="ARBA00022691"/>
    </source>
</evidence>
<keyword evidence="11" id="KW-0560">Oxidoreductase</keyword>
<evidence type="ECO:0000256" key="6">
    <source>
        <dbReference type="ARBA" id="ARBA00023004"/>
    </source>
</evidence>
<evidence type="ECO:0000256" key="5">
    <source>
        <dbReference type="ARBA" id="ARBA00022723"/>
    </source>
</evidence>
<dbReference type="SUPFAM" id="SSF102114">
    <property type="entry name" value="Radical SAM enzymes"/>
    <property type="match status" value="1"/>
</dbReference>
<dbReference type="GO" id="GO:0051989">
    <property type="term" value="F:coproporphyrinogen dehydrogenase activity"/>
    <property type="evidence" value="ECO:0007669"/>
    <property type="project" value="UniProtKB-EC"/>
</dbReference>
<protein>
    <recommendedName>
        <fullName evidence="2 9">Heme chaperone HemW</fullName>
    </recommendedName>
</protein>
<dbReference type="PANTHER" id="PTHR13932:SF5">
    <property type="entry name" value="RADICAL S-ADENOSYL METHIONINE DOMAIN-CONTAINING PROTEIN 1, MITOCHONDRIAL"/>
    <property type="match status" value="1"/>
</dbReference>
<evidence type="ECO:0000256" key="2">
    <source>
        <dbReference type="ARBA" id="ARBA00017228"/>
    </source>
</evidence>
<dbReference type="InterPro" id="IPR010723">
    <property type="entry name" value="HemN_C"/>
</dbReference>
<accession>A0ABS4EZS7</accession>
<keyword evidence="7 9" id="KW-0411">Iron-sulfur</keyword>
<dbReference type="InterPro" id="IPR007197">
    <property type="entry name" value="rSAM"/>
</dbReference>
<dbReference type="SFLD" id="SFLDS00029">
    <property type="entry name" value="Radical_SAM"/>
    <property type="match status" value="1"/>
</dbReference>
<gene>
    <name evidence="11" type="ORF">J2Z53_001093</name>
</gene>
<evidence type="ECO:0000256" key="3">
    <source>
        <dbReference type="ARBA" id="ARBA00022617"/>
    </source>
</evidence>
<dbReference type="SFLD" id="SFLDG01065">
    <property type="entry name" value="anaerobic_coproporphyrinogen-I"/>
    <property type="match status" value="1"/>
</dbReference>
<evidence type="ECO:0000259" key="10">
    <source>
        <dbReference type="PROSITE" id="PS51918"/>
    </source>
</evidence>